<dbReference type="Proteomes" id="UP000663881">
    <property type="component" value="Unassembled WGS sequence"/>
</dbReference>
<accession>A0A820J7F1</accession>
<evidence type="ECO:0000256" key="1">
    <source>
        <dbReference type="SAM" id="MobiDB-lite"/>
    </source>
</evidence>
<dbReference type="Pfam" id="PF10683">
    <property type="entry name" value="DBD_Tnp_Hermes"/>
    <property type="match status" value="1"/>
</dbReference>
<feature type="domain" description="Hermes trasposase DNA-binding" evidence="2">
    <location>
        <begin position="41"/>
        <end position="100"/>
    </location>
</feature>
<dbReference type="AlphaFoldDB" id="A0A820J7F1"/>
<dbReference type="Gene3D" id="1.10.10.1070">
    <property type="entry name" value="Zinc finger, BED domain-containing"/>
    <property type="match status" value="1"/>
</dbReference>
<reference evidence="3" key="1">
    <citation type="submission" date="2021-02" db="EMBL/GenBank/DDBJ databases">
        <authorList>
            <person name="Nowell W R."/>
        </authorList>
    </citation>
    <scope>NUCLEOTIDE SEQUENCE</scope>
</reference>
<gene>
    <name evidence="3" type="ORF">OKA104_LOCUS47211</name>
</gene>
<sequence>MINHLCSCPSKLKHDNSSGEQQKTNNYFKKNSNDNKQIPKSIKRAITTACAEFVAEDSRSFKLLQGPGFIRLAQQLFDSGQRLSSSIPIDIENLLPAPTT</sequence>
<feature type="non-terminal residue" evidence="3">
    <location>
        <position position="100"/>
    </location>
</feature>
<comment type="caution">
    <text evidence="3">The sequence shown here is derived from an EMBL/GenBank/DDBJ whole genome shotgun (WGS) entry which is preliminary data.</text>
</comment>
<proteinExistence type="predicted"/>
<dbReference type="SUPFAM" id="SSF140996">
    <property type="entry name" value="Hermes dimerisation domain"/>
    <property type="match status" value="1"/>
</dbReference>
<feature type="compositionally biased region" description="Polar residues" evidence="1">
    <location>
        <begin position="18"/>
        <end position="36"/>
    </location>
</feature>
<name>A0A820J7F1_9BILA</name>
<evidence type="ECO:0000259" key="2">
    <source>
        <dbReference type="Pfam" id="PF10683"/>
    </source>
</evidence>
<dbReference type="EMBL" id="CAJOAY010018383">
    <property type="protein sequence ID" value="CAF4320322.1"/>
    <property type="molecule type" value="Genomic_DNA"/>
</dbReference>
<feature type="region of interest" description="Disordered" evidence="1">
    <location>
        <begin position="1"/>
        <end position="36"/>
    </location>
</feature>
<protein>
    <recommendedName>
        <fullName evidence="2">Hermes trasposase DNA-binding domain-containing protein</fullName>
    </recommendedName>
</protein>
<evidence type="ECO:0000313" key="3">
    <source>
        <dbReference type="EMBL" id="CAF4320322.1"/>
    </source>
</evidence>
<evidence type="ECO:0000313" key="4">
    <source>
        <dbReference type="Proteomes" id="UP000663881"/>
    </source>
</evidence>
<dbReference type="InterPro" id="IPR018473">
    <property type="entry name" value="Hermes_transposase_DNA-db"/>
</dbReference>
<organism evidence="3 4">
    <name type="scientific">Adineta steineri</name>
    <dbReference type="NCBI Taxonomy" id="433720"/>
    <lineage>
        <taxon>Eukaryota</taxon>
        <taxon>Metazoa</taxon>
        <taxon>Spiralia</taxon>
        <taxon>Gnathifera</taxon>
        <taxon>Rotifera</taxon>
        <taxon>Eurotatoria</taxon>
        <taxon>Bdelloidea</taxon>
        <taxon>Adinetida</taxon>
        <taxon>Adinetidae</taxon>
        <taxon>Adineta</taxon>
    </lineage>
</organism>